<name>A0A914CU09_9BILA</name>
<dbReference type="WBParaSite" id="ACRNAN_scaffold1374.g30794.t1">
    <property type="protein sequence ID" value="ACRNAN_scaffold1374.g30794.t1"/>
    <property type="gene ID" value="ACRNAN_scaffold1374.g30794"/>
</dbReference>
<evidence type="ECO:0000313" key="2">
    <source>
        <dbReference type="WBParaSite" id="ACRNAN_scaffold1374.g30794.t1"/>
    </source>
</evidence>
<sequence>MVFFPSRPSTSRNRYLPANILKSENIQHTTSKPVTDETVSKYERLDRSIPMLEKHAINSDEDNIREMLFDKNRRVYPVTVLKNPAMRFKIFPLVFG</sequence>
<proteinExistence type="predicted"/>
<dbReference type="AlphaFoldDB" id="A0A914CU09"/>
<keyword evidence="1" id="KW-1185">Reference proteome</keyword>
<evidence type="ECO:0000313" key="1">
    <source>
        <dbReference type="Proteomes" id="UP000887540"/>
    </source>
</evidence>
<protein>
    <submittedName>
        <fullName evidence="2">Uncharacterized protein</fullName>
    </submittedName>
</protein>
<reference evidence="2" key="1">
    <citation type="submission" date="2022-11" db="UniProtKB">
        <authorList>
            <consortium name="WormBaseParasite"/>
        </authorList>
    </citation>
    <scope>IDENTIFICATION</scope>
</reference>
<accession>A0A914CU09</accession>
<organism evidence="1 2">
    <name type="scientific">Acrobeloides nanus</name>
    <dbReference type="NCBI Taxonomy" id="290746"/>
    <lineage>
        <taxon>Eukaryota</taxon>
        <taxon>Metazoa</taxon>
        <taxon>Ecdysozoa</taxon>
        <taxon>Nematoda</taxon>
        <taxon>Chromadorea</taxon>
        <taxon>Rhabditida</taxon>
        <taxon>Tylenchina</taxon>
        <taxon>Cephalobomorpha</taxon>
        <taxon>Cephaloboidea</taxon>
        <taxon>Cephalobidae</taxon>
        <taxon>Acrobeloides</taxon>
    </lineage>
</organism>
<dbReference type="Proteomes" id="UP000887540">
    <property type="component" value="Unplaced"/>
</dbReference>